<feature type="domain" description="Chromosome segregation in meiosis protein 3" evidence="8">
    <location>
        <begin position="143"/>
        <end position="225"/>
    </location>
</feature>
<gene>
    <name evidence="9" type="ORF">M413DRAFT_438233</name>
</gene>
<dbReference type="AlphaFoldDB" id="A0A0C3CK24"/>
<proteinExistence type="inferred from homology"/>
<keyword evidence="3 6" id="KW-0227">DNA damage</keyword>
<dbReference type="HOGENOM" id="CLU_050882_0_0_1"/>
<feature type="region of interest" description="Disordered" evidence="7">
    <location>
        <begin position="1"/>
        <end position="64"/>
    </location>
</feature>
<evidence type="ECO:0000256" key="2">
    <source>
        <dbReference type="ARBA" id="ARBA00006075"/>
    </source>
</evidence>
<accession>A0A0C3CK24</accession>
<dbReference type="PANTHER" id="PTHR13220">
    <property type="entry name" value="TIMELESS INTERACTING-RELATED"/>
    <property type="match status" value="1"/>
</dbReference>
<dbReference type="InterPro" id="IPR012923">
    <property type="entry name" value="Csm3"/>
</dbReference>
<feature type="region of interest" description="Disordered" evidence="7">
    <location>
        <begin position="102"/>
        <end position="136"/>
    </location>
</feature>
<keyword evidence="5 6" id="KW-0131">Cell cycle</keyword>
<dbReference type="OrthoDB" id="437078at2759"/>
<feature type="compositionally biased region" description="Basic and acidic residues" evidence="7">
    <location>
        <begin position="120"/>
        <end position="136"/>
    </location>
</feature>
<reference evidence="10" key="2">
    <citation type="submission" date="2015-01" db="EMBL/GenBank/DDBJ databases">
        <title>Evolutionary Origins and Diversification of the Mycorrhizal Mutualists.</title>
        <authorList>
            <consortium name="DOE Joint Genome Institute"/>
            <consortium name="Mycorrhizal Genomics Consortium"/>
            <person name="Kohler A."/>
            <person name="Kuo A."/>
            <person name="Nagy L.G."/>
            <person name="Floudas D."/>
            <person name="Copeland A."/>
            <person name="Barry K.W."/>
            <person name="Cichocki N."/>
            <person name="Veneault-Fourrey C."/>
            <person name="LaButti K."/>
            <person name="Lindquist E.A."/>
            <person name="Lipzen A."/>
            <person name="Lundell T."/>
            <person name="Morin E."/>
            <person name="Murat C."/>
            <person name="Riley R."/>
            <person name="Ohm R."/>
            <person name="Sun H."/>
            <person name="Tunlid A."/>
            <person name="Henrissat B."/>
            <person name="Grigoriev I.V."/>
            <person name="Hibbett D.S."/>
            <person name="Martin F."/>
        </authorList>
    </citation>
    <scope>NUCLEOTIDE SEQUENCE [LARGE SCALE GENOMIC DNA]</scope>
    <source>
        <strain evidence="10">h7</strain>
    </source>
</reference>
<dbReference type="STRING" id="686832.A0A0C3CK24"/>
<evidence type="ECO:0000313" key="9">
    <source>
        <dbReference type="EMBL" id="KIM49065.1"/>
    </source>
</evidence>
<evidence type="ECO:0000259" key="8">
    <source>
        <dbReference type="Pfam" id="PF07962"/>
    </source>
</evidence>
<dbReference type="InterPro" id="IPR040038">
    <property type="entry name" value="TIPIN/Csm3/Swi3"/>
</dbReference>
<feature type="compositionally biased region" description="Acidic residues" evidence="7">
    <location>
        <begin position="334"/>
        <end position="347"/>
    </location>
</feature>
<dbReference type="GO" id="GO:0043111">
    <property type="term" value="P:replication fork arrest"/>
    <property type="evidence" value="ECO:0007669"/>
    <property type="project" value="TreeGrafter"/>
</dbReference>
<evidence type="ECO:0000256" key="1">
    <source>
        <dbReference type="ARBA" id="ARBA00004123"/>
    </source>
</evidence>
<feature type="compositionally biased region" description="Low complexity" evidence="7">
    <location>
        <begin position="255"/>
        <end position="276"/>
    </location>
</feature>
<evidence type="ECO:0000256" key="7">
    <source>
        <dbReference type="SAM" id="MobiDB-lite"/>
    </source>
</evidence>
<keyword evidence="4 6" id="KW-0539">Nucleus</keyword>
<dbReference type="Proteomes" id="UP000053424">
    <property type="component" value="Unassembled WGS sequence"/>
</dbReference>
<name>A0A0C3CK24_HEBCY</name>
<dbReference type="GO" id="GO:0031298">
    <property type="term" value="C:replication fork protection complex"/>
    <property type="evidence" value="ECO:0007669"/>
    <property type="project" value="TreeGrafter"/>
</dbReference>
<evidence type="ECO:0000256" key="3">
    <source>
        <dbReference type="ARBA" id="ARBA00022763"/>
    </source>
</evidence>
<comment type="function">
    <text evidence="6">Plays an important role in the control of DNA replication and the maintenance of replication fork stability.</text>
</comment>
<feature type="compositionally biased region" description="Basic and acidic residues" evidence="7">
    <location>
        <begin position="224"/>
        <end position="233"/>
    </location>
</feature>
<dbReference type="EMBL" id="KN831768">
    <property type="protein sequence ID" value="KIM49065.1"/>
    <property type="molecule type" value="Genomic_DNA"/>
</dbReference>
<dbReference type="GO" id="GO:0006974">
    <property type="term" value="P:DNA damage response"/>
    <property type="evidence" value="ECO:0007669"/>
    <property type="project" value="UniProtKB-KW"/>
</dbReference>
<dbReference type="GO" id="GO:0003677">
    <property type="term" value="F:DNA binding"/>
    <property type="evidence" value="ECO:0007669"/>
    <property type="project" value="TreeGrafter"/>
</dbReference>
<feature type="compositionally biased region" description="Polar residues" evidence="7">
    <location>
        <begin position="244"/>
        <end position="254"/>
    </location>
</feature>
<evidence type="ECO:0000256" key="5">
    <source>
        <dbReference type="ARBA" id="ARBA00023306"/>
    </source>
</evidence>
<dbReference type="Pfam" id="PF07962">
    <property type="entry name" value="Swi3"/>
    <property type="match status" value="1"/>
</dbReference>
<protein>
    <recommendedName>
        <fullName evidence="6">Chromosome segregation in meiosis protein</fullName>
    </recommendedName>
</protein>
<comment type="similarity">
    <text evidence="2 6">Belongs to the CSM3 family.</text>
</comment>
<dbReference type="GO" id="GO:0000076">
    <property type="term" value="P:DNA replication checkpoint signaling"/>
    <property type="evidence" value="ECO:0007669"/>
    <property type="project" value="UniProtKB-UniRule"/>
</dbReference>
<reference evidence="9 10" key="1">
    <citation type="submission" date="2014-04" db="EMBL/GenBank/DDBJ databases">
        <authorList>
            <consortium name="DOE Joint Genome Institute"/>
            <person name="Kuo A."/>
            <person name="Gay G."/>
            <person name="Dore J."/>
            <person name="Kohler A."/>
            <person name="Nagy L.G."/>
            <person name="Floudas D."/>
            <person name="Copeland A."/>
            <person name="Barry K.W."/>
            <person name="Cichocki N."/>
            <person name="Veneault-Fourrey C."/>
            <person name="LaButti K."/>
            <person name="Lindquist E.A."/>
            <person name="Lipzen A."/>
            <person name="Lundell T."/>
            <person name="Morin E."/>
            <person name="Murat C."/>
            <person name="Sun H."/>
            <person name="Tunlid A."/>
            <person name="Henrissat B."/>
            <person name="Grigoriev I.V."/>
            <person name="Hibbett D.S."/>
            <person name="Martin F."/>
            <person name="Nordberg H.P."/>
            <person name="Cantor M.N."/>
            <person name="Hua S.X."/>
        </authorList>
    </citation>
    <scope>NUCLEOTIDE SEQUENCE [LARGE SCALE GENOMIC DNA]</scope>
    <source>
        <strain evidence="10">h7</strain>
    </source>
</reference>
<evidence type="ECO:0000256" key="4">
    <source>
        <dbReference type="ARBA" id="ARBA00023242"/>
    </source>
</evidence>
<feature type="compositionally biased region" description="Polar residues" evidence="7">
    <location>
        <begin position="317"/>
        <end position="333"/>
    </location>
</feature>
<organism evidence="9 10">
    <name type="scientific">Hebeloma cylindrosporum</name>
    <dbReference type="NCBI Taxonomy" id="76867"/>
    <lineage>
        <taxon>Eukaryota</taxon>
        <taxon>Fungi</taxon>
        <taxon>Dikarya</taxon>
        <taxon>Basidiomycota</taxon>
        <taxon>Agaricomycotina</taxon>
        <taxon>Agaricomycetes</taxon>
        <taxon>Agaricomycetidae</taxon>
        <taxon>Agaricales</taxon>
        <taxon>Agaricineae</taxon>
        <taxon>Hymenogastraceae</taxon>
        <taxon>Hebeloma</taxon>
    </lineage>
</organism>
<dbReference type="GO" id="GO:0031297">
    <property type="term" value="P:replication fork processing"/>
    <property type="evidence" value="ECO:0007669"/>
    <property type="project" value="UniProtKB-UniRule"/>
</dbReference>
<feature type="compositionally biased region" description="Low complexity" evidence="7">
    <location>
        <begin position="348"/>
        <end position="358"/>
    </location>
</feature>
<comment type="subcellular location">
    <subcellularLocation>
        <location evidence="1 6">Nucleus</location>
    </subcellularLocation>
</comment>
<evidence type="ECO:0000256" key="6">
    <source>
        <dbReference type="RuleBase" id="RU366049"/>
    </source>
</evidence>
<dbReference type="PANTHER" id="PTHR13220:SF11">
    <property type="entry name" value="TIMELESS-INTERACTING PROTEIN"/>
    <property type="match status" value="1"/>
</dbReference>
<keyword evidence="10" id="KW-1185">Reference proteome</keyword>
<sequence length="387" mass="43728">MNSSLDSIWDEPLSQDSPKRTNPEQDDADTFHRPAKRARPSLFLADSDDEHPYRPPPPQDVDMDALFADIDDDMDMQPLPPRIDEQELIRQAEMTHRRNIQALTPHEILPSSSPPPDPSSGEKRTGGTDKGNAEKAARRKLVKLDENRLLNPTTGFPQLIKMTKGFKLKGKGHEATDLNRLLQQYQYWTHQLYPKTQFRDTVERVEKLCHSRRMNVSLSVWRDEAHGRPRRDDDDSVDEDENPQRQAEITEANTPSSPAPRSSPSRLSLRGLSPSPATSQTDHLPMPPQREPRPPSDLEEEDEQEAFWKSLDEFADDSSNAQQVPTTAANSSVEGDDYMWDILDDVETTSSTKPSIPTSVPPQPTNTAEAVANPSTYVADDWDDMYL</sequence>
<evidence type="ECO:0000313" key="10">
    <source>
        <dbReference type="Proteomes" id="UP000053424"/>
    </source>
</evidence>
<feature type="region of interest" description="Disordered" evidence="7">
    <location>
        <begin position="224"/>
        <end position="373"/>
    </location>
</feature>